<sequence length="466" mass="52432">MRTILDIPPEILAAAFEMGIYSTGIRFIYPVALVCRDWCEIVNDTPRLWGILFIGRKTSPKILQRRLEKAKASPLSIMVSSKAPIYSKNLEGPLKDLVALSRNWVALDANFDFISLVRWKDLCRNLEELTLFPGRKYQNSQDTFFDDVDPSSVDRDVKLHSLTATSLPHLWIRGFLGPKVRHLTITGAYESTENEDRDLRHRTMNIRDTIDFLKRVPHATSIALNDLNHTDPIGYSPPVVRLQKLQRLELNGVLFSSTILSSVSAPCLQTLSLNNDRDTWDRFSPPIVPMASFLSQWSQPGFTPTHLHTLDLINCLALGDIPFLIRWLGKLPNLVQFFLVDDDNVHGNAALQSLDPPSSLENEQNDLLYALAHPLFDDDGKGMWLCPSLMVLRIDPAADMKGLLSIAHARGGIATYSYDANMVPPPSRLREIRTHLCSITGRNDIDQLNSLMDQVYCSCLDCGLSV</sequence>
<protein>
    <recommendedName>
        <fullName evidence="2">F-box domain-containing protein</fullName>
    </recommendedName>
</protein>
<dbReference type="EMBL" id="JAFIQS010000012">
    <property type="protein sequence ID" value="KAG5164270.1"/>
    <property type="molecule type" value="Genomic_DNA"/>
</dbReference>
<gene>
    <name evidence="1" type="ORF">JR316_010776</name>
</gene>
<reference evidence="1" key="1">
    <citation type="submission" date="2021-02" db="EMBL/GenBank/DDBJ databases">
        <title>Psilocybe cubensis genome.</title>
        <authorList>
            <person name="Mckernan K.J."/>
            <person name="Crawford S."/>
            <person name="Trippe A."/>
            <person name="Kane L.T."/>
            <person name="Mclaughlin S."/>
        </authorList>
    </citation>
    <scope>NUCLEOTIDE SEQUENCE [LARGE SCALE GENOMIC DNA]</scope>
    <source>
        <strain evidence="1">MGC-MH-2018</strain>
    </source>
</reference>
<dbReference type="InterPro" id="IPR032675">
    <property type="entry name" value="LRR_dom_sf"/>
</dbReference>
<dbReference type="SUPFAM" id="SSF52047">
    <property type="entry name" value="RNI-like"/>
    <property type="match status" value="1"/>
</dbReference>
<evidence type="ECO:0000313" key="1">
    <source>
        <dbReference type="EMBL" id="KAG5164270.1"/>
    </source>
</evidence>
<comment type="caution">
    <text evidence="1">The sequence shown here is derived from an EMBL/GenBank/DDBJ whole genome shotgun (WGS) entry which is preliminary data.</text>
</comment>
<dbReference type="Gene3D" id="3.80.10.10">
    <property type="entry name" value="Ribonuclease Inhibitor"/>
    <property type="match status" value="1"/>
</dbReference>
<dbReference type="AlphaFoldDB" id="A0A8H8CGN7"/>
<evidence type="ECO:0008006" key="2">
    <source>
        <dbReference type="Google" id="ProtNLM"/>
    </source>
</evidence>
<accession>A0A8H8CGN7</accession>
<proteinExistence type="predicted"/>
<organism evidence="1">
    <name type="scientific">Psilocybe cubensis</name>
    <name type="common">Psychedelic mushroom</name>
    <name type="synonym">Stropharia cubensis</name>
    <dbReference type="NCBI Taxonomy" id="181762"/>
    <lineage>
        <taxon>Eukaryota</taxon>
        <taxon>Fungi</taxon>
        <taxon>Dikarya</taxon>
        <taxon>Basidiomycota</taxon>
        <taxon>Agaricomycotina</taxon>
        <taxon>Agaricomycetes</taxon>
        <taxon>Agaricomycetidae</taxon>
        <taxon>Agaricales</taxon>
        <taxon>Agaricineae</taxon>
        <taxon>Strophariaceae</taxon>
        <taxon>Psilocybe</taxon>
    </lineage>
</organism>
<name>A0A8H8CGN7_PSICU</name>